<feature type="transmembrane region" description="Helical" evidence="18">
    <location>
        <begin position="887"/>
        <end position="911"/>
    </location>
</feature>
<evidence type="ECO:0000256" key="11">
    <source>
        <dbReference type="ARBA" id="ARBA00023002"/>
    </source>
</evidence>
<evidence type="ECO:0000256" key="7">
    <source>
        <dbReference type="ARBA" id="ARBA00022723"/>
    </source>
</evidence>
<dbReference type="InterPro" id="IPR020846">
    <property type="entry name" value="MFS_dom"/>
</dbReference>
<dbReference type="GO" id="GO:0048244">
    <property type="term" value="F:phytanoyl-CoA dioxygenase activity"/>
    <property type="evidence" value="ECO:0007669"/>
    <property type="project" value="UniProtKB-EC"/>
</dbReference>
<dbReference type="InterPro" id="IPR036259">
    <property type="entry name" value="MFS_trans_sf"/>
</dbReference>
<dbReference type="GO" id="GO:0031418">
    <property type="term" value="F:L-ascorbic acid binding"/>
    <property type="evidence" value="ECO:0007669"/>
    <property type="project" value="UniProtKB-KW"/>
</dbReference>
<evidence type="ECO:0000256" key="1">
    <source>
        <dbReference type="ARBA" id="ARBA00001961"/>
    </source>
</evidence>
<evidence type="ECO:0000256" key="16">
    <source>
        <dbReference type="ARBA" id="ARBA00034924"/>
    </source>
</evidence>
<feature type="transmembrane region" description="Helical" evidence="18">
    <location>
        <begin position="553"/>
        <end position="575"/>
    </location>
</feature>
<sequence>MAQKRLETLLGHLKPEERGPQLTLNPTAASTATLTYRYTTQESARVLTPEQRQFYEDNGFLVVRRLVPGDKLEVFHDRFKQICRKEVDVPGLTIMKDVAIAKSEFDTNERAVTKIQNFQHDPVLSNYCSLPDILKYVECFTGPDIMAMHTMLINKPPDPGSKTSRHPLHQDLYYFPFRPADSIVCSWTAMERVNRQNGCLVVLPGTHKGELWKHDYPKWEGGVNKMYHGIVDYTEGNERVHLEMEAGDTVFFHPILIHGSGMNRTSGFRKAISCHYASSHCQYVSVGGTVQEKIAKEVEDIAQKKLGPDATITFQDAWAIRSLCVKGNRVNFHALYLFQIMEVITKCFRGLRRPKSCLPCRKRSEEEPATSKKKATPLPKIKVIVIGSIVLTNNFGAALIFPFLPFMVHDFFPQLNKDELGQKAGFLGSAFFAGNFIGSLMWGSISDYWGRRPVMLFGICGTIASELLFGFSQTFAWAIVARFLWGFLNGNIGVAKTYLSEICDDTNQAQGFSVIGTSSGFGRLMGSVIGGFLAQPASKYHLFELPFFCQFPYVLPVFVAVGIGIFSFTTGFCFLNETLPKAKEAYKSREDSDDENDQDDTQSTVTDIELISMSASESDSELTSHNNGDTAVIRESDIDTDMNESDTEMLIGFSGNIQNSSPEKLRYSVVVKNAIKNFSFSSFRRKFVRHHKEQCIACCHCYYTSKGRSQSLTSLITSCETWKRLGSGILSNFKQILRLLLDRRVILTTVIYGLMGYAAIITNELFPLLMVTSHVHGGYQMDDNEIATLTMIAAAVQLVYQPFVFPRTVKLLGYRNLLRASLVVFACGCILLPWSNRITGPIETIANDTGSGMDPMLNDSSIFDYCGRSPEEASVNEDSISRLPAKVWAVVLLALLAMIISRASTFTAIMVMVNNSALPETRGLVNGIAQSLVAIARSIGPTNGALLFAWSESNGLNWPLNYHLSFELCFIVSVIILLVSLLLPKTIEKKRTK</sequence>
<evidence type="ECO:0000256" key="12">
    <source>
        <dbReference type="ARBA" id="ARBA00023004"/>
    </source>
</evidence>
<evidence type="ECO:0000256" key="4">
    <source>
        <dbReference type="ARBA" id="ARBA00004872"/>
    </source>
</evidence>
<name>A0A1X7VV99_AMPQE</name>
<keyword evidence="10 18" id="KW-1133">Transmembrane helix</keyword>
<dbReference type="SUPFAM" id="SSF51197">
    <property type="entry name" value="Clavaminate synthase-like"/>
    <property type="match status" value="1"/>
</dbReference>
<keyword evidence="7" id="KW-0479">Metal-binding</keyword>
<comment type="cofactor">
    <cofactor evidence="1">
        <name>L-ascorbate</name>
        <dbReference type="ChEBI" id="CHEBI:38290"/>
    </cofactor>
</comment>
<dbReference type="InterPro" id="IPR001958">
    <property type="entry name" value="Tet-R_TetA/multi-R_MdtG-like"/>
</dbReference>
<evidence type="ECO:0000256" key="9">
    <source>
        <dbReference type="ARBA" id="ARBA00022964"/>
    </source>
</evidence>
<feature type="transmembrane region" description="Helical" evidence="18">
    <location>
        <begin position="424"/>
        <end position="442"/>
    </location>
</feature>
<dbReference type="Gene3D" id="2.60.120.620">
    <property type="entry name" value="q2cbj1_9rhob like domain"/>
    <property type="match status" value="1"/>
</dbReference>
<dbReference type="PANTHER" id="PTHR21308">
    <property type="entry name" value="PHYTANOYL-COA ALPHA-HYDROXYLASE"/>
    <property type="match status" value="1"/>
</dbReference>
<feature type="transmembrane region" description="Helical" evidence="18">
    <location>
        <begin position="383"/>
        <end position="404"/>
    </location>
</feature>
<dbReference type="GO" id="GO:0005777">
    <property type="term" value="C:peroxisome"/>
    <property type="evidence" value="ECO:0007669"/>
    <property type="project" value="UniProtKB-ARBA"/>
</dbReference>
<comment type="similarity">
    <text evidence="5">Belongs to the PhyH family.</text>
</comment>
<evidence type="ECO:0000313" key="20">
    <source>
        <dbReference type="EnsemblMetazoa" id="Aqu2.1.43795_001"/>
    </source>
</evidence>
<evidence type="ECO:0000256" key="18">
    <source>
        <dbReference type="SAM" id="Phobius"/>
    </source>
</evidence>
<dbReference type="EC" id="1.14.11.18" evidence="14"/>
<dbReference type="Gene3D" id="1.20.1250.20">
    <property type="entry name" value="MFS general substrate transporter like domains"/>
    <property type="match status" value="2"/>
</dbReference>
<dbReference type="CDD" id="cd17330">
    <property type="entry name" value="MFS_SLC46_TetA_like"/>
    <property type="match status" value="1"/>
</dbReference>
<dbReference type="OrthoDB" id="10041747at2759"/>
<feature type="region of interest" description="Disordered" evidence="17">
    <location>
        <begin position="586"/>
        <end position="605"/>
    </location>
</feature>
<dbReference type="FunFam" id="2.60.120.620:FF:000012">
    <property type="entry name" value="Phytanoyl-CoA dioxygenase, peroxisomal"/>
    <property type="match status" value="1"/>
</dbReference>
<dbReference type="PROSITE" id="PS50850">
    <property type="entry name" value="MFS"/>
    <property type="match status" value="1"/>
</dbReference>
<feature type="transmembrane region" description="Helical" evidence="18">
    <location>
        <begin position="786"/>
        <end position="805"/>
    </location>
</feature>
<proteinExistence type="inferred from homology"/>
<feature type="domain" description="Major facilitator superfamily (MFS) profile" evidence="19">
    <location>
        <begin position="382"/>
        <end position="992"/>
    </location>
</feature>
<feature type="transmembrane region" description="Helical" evidence="18">
    <location>
        <begin position="960"/>
        <end position="983"/>
    </location>
</feature>
<keyword evidence="6 18" id="KW-0812">Transmembrane</keyword>
<evidence type="ECO:0000259" key="19">
    <source>
        <dbReference type="PROSITE" id="PS50850"/>
    </source>
</evidence>
<organism evidence="20">
    <name type="scientific">Amphimedon queenslandica</name>
    <name type="common">Sponge</name>
    <dbReference type="NCBI Taxonomy" id="400682"/>
    <lineage>
        <taxon>Eukaryota</taxon>
        <taxon>Metazoa</taxon>
        <taxon>Porifera</taxon>
        <taxon>Demospongiae</taxon>
        <taxon>Heteroscleromorpha</taxon>
        <taxon>Haplosclerida</taxon>
        <taxon>Niphatidae</taxon>
        <taxon>Amphimedon</taxon>
    </lineage>
</organism>
<dbReference type="InParanoid" id="A0A1X7VV99"/>
<dbReference type="Pfam" id="PF05721">
    <property type="entry name" value="PhyH"/>
    <property type="match status" value="1"/>
</dbReference>
<dbReference type="InterPro" id="IPR008775">
    <property type="entry name" value="Phytyl_CoA_dOase-like"/>
</dbReference>
<dbReference type="EnsemblMetazoa" id="Aqu2.1.43795_001">
    <property type="protein sequence ID" value="Aqu2.1.43795_001"/>
    <property type="gene ID" value="Aqu2.1.43795"/>
</dbReference>
<comment type="cofactor">
    <cofactor evidence="2">
        <name>Fe cation</name>
        <dbReference type="ChEBI" id="CHEBI:24875"/>
    </cofactor>
</comment>
<evidence type="ECO:0000256" key="14">
    <source>
        <dbReference type="ARBA" id="ARBA00034809"/>
    </source>
</evidence>
<evidence type="ECO:0000256" key="3">
    <source>
        <dbReference type="ARBA" id="ARBA00004141"/>
    </source>
</evidence>
<evidence type="ECO:0000256" key="6">
    <source>
        <dbReference type="ARBA" id="ARBA00022692"/>
    </source>
</evidence>
<feature type="compositionally biased region" description="Acidic residues" evidence="17">
    <location>
        <begin position="591"/>
        <end position="600"/>
    </location>
</feature>
<dbReference type="eggNOG" id="KOG2615">
    <property type="taxonomic scope" value="Eukaryota"/>
</dbReference>
<feature type="transmembrane region" description="Helical" evidence="18">
    <location>
        <begin position="454"/>
        <end position="480"/>
    </location>
</feature>
<dbReference type="Pfam" id="PF07690">
    <property type="entry name" value="MFS_1"/>
    <property type="match status" value="1"/>
</dbReference>
<dbReference type="GO" id="GO:0046872">
    <property type="term" value="F:metal ion binding"/>
    <property type="evidence" value="ECO:0007669"/>
    <property type="project" value="UniProtKB-KW"/>
</dbReference>
<evidence type="ECO:0000256" key="10">
    <source>
        <dbReference type="ARBA" id="ARBA00022989"/>
    </source>
</evidence>
<evidence type="ECO:0000256" key="2">
    <source>
        <dbReference type="ARBA" id="ARBA00001962"/>
    </source>
</evidence>
<dbReference type="PANTHER" id="PTHR21308:SF1">
    <property type="entry name" value="PHYTANOYL-COA DIOXYGENASE, PEROXISOMAL"/>
    <property type="match status" value="1"/>
</dbReference>
<dbReference type="GO" id="GO:0001561">
    <property type="term" value="P:fatty acid alpha-oxidation"/>
    <property type="evidence" value="ECO:0007669"/>
    <property type="project" value="InterPro"/>
</dbReference>
<evidence type="ECO:0000256" key="5">
    <source>
        <dbReference type="ARBA" id="ARBA00005830"/>
    </source>
</evidence>
<accession>A0A1X7VV99</accession>
<comment type="pathway">
    <text evidence="4">Lipid metabolism; fatty acid metabolism.</text>
</comment>
<dbReference type="AlphaFoldDB" id="A0A1X7VV99"/>
<dbReference type="SUPFAM" id="SSF103473">
    <property type="entry name" value="MFS general substrate transporter"/>
    <property type="match status" value="1"/>
</dbReference>
<dbReference type="InterPro" id="IPR047128">
    <property type="entry name" value="PhyH"/>
</dbReference>
<keyword evidence="11" id="KW-0560">Oxidoreductase</keyword>
<protein>
    <recommendedName>
        <fullName evidence="14">phytanoyl-CoA dioxygenase</fullName>
        <ecNumber evidence="14">1.14.11.18</ecNumber>
    </recommendedName>
    <alternativeName>
        <fullName evidence="15">Phytanic acid oxidase</fullName>
    </alternativeName>
    <alternativeName>
        <fullName evidence="16">Phytanoyl-CoA alpha-hydroxylase</fullName>
    </alternativeName>
</protein>
<keyword evidence="12" id="KW-0408">Iron</keyword>
<evidence type="ECO:0000256" key="15">
    <source>
        <dbReference type="ARBA" id="ARBA00034921"/>
    </source>
</evidence>
<dbReference type="InterPro" id="IPR011701">
    <property type="entry name" value="MFS"/>
</dbReference>
<keyword evidence="13 18" id="KW-0472">Membrane</keyword>
<feature type="transmembrane region" description="Helical" evidence="18">
    <location>
        <begin position="745"/>
        <end position="766"/>
    </location>
</feature>
<evidence type="ECO:0000256" key="13">
    <source>
        <dbReference type="ARBA" id="ARBA00023136"/>
    </source>
</evidence>
<dbReference type="GO" id="GO:0016020">
    <property type="term" value="C:membrane"/>
    <property type="evidence" value="ECO:0007669"/>
    <property type="project" value="UniProtKB-SubCell"/>
</dbReference>
<dbReference type="GO" id="GO:0022857">
    <property type="term" value="F:transmembrane transporter activity"/>
    <property type="evidence" value="ECO:0007669"/>
    <property type="project" value="InterPro"/>
</dbReference>
<dbReference type="PRINTS" id="PR01035">
    <property type="entry name" value="TCRTETA"/>
</dbReference>
<comment type="subcellular location">
    <subcellularLocation>
        <location evidence="3">Membrane</location>
        <topology evidence="3">Multi-pass membrane protein</topology>
    </subcellularLocation>
</comment>
<reference evidence="20" key="1">
    <citation type="submission" date="2017-05" db="UniProtKB">
        <authorList>
            <consortium name="EnsemblMetazoa"/>
        </authorList>
    </citation>
    <scope>IDENTIFICATION</scope>
</reference>
<keyword evidence="8" id="KW-0847">Vitamin C</keyword>
<evidence type="ECO:0000256" key="8">
    <source>
        <dbReference type="ARBA" id="ARBA00022896"/>
    </source>
</evidence>
<keyword evidence="9" id="KW-0223">Dioxygenase</keyword>
<evidence type="ECO:0000256" key="17">
    <source>
        <dbReference type="SAM" id="MobiDB-lite"/>
    </source>
</evidence>
<dbReference type="STRING" id="400682.A0A1X7VV99"/>